<keyword evidence="6" id="KW-1185">Reference proteome</keyword>
<evidence type="ECO:0000313" key="6">
    <source>
        <dbReference type="Proteomes" id="UP001165082"/>
    </source>
</evidence>
<comment type="caution">
    <text evidence="5">The sequence shown here is derived from an EMBL/GenBank/DDBJ whole genome shotgun (WGS) entry which is preliminary data.</text>
</comment>
<keyword evidence="3" id="KW-0472">Membrane</keyword>
<feature type="transmembrane region" description="Helical" evidence="3">
    <location>
        <begin position="293"/>
        <end position="314"/>
    </location>
</feature>
<gene>
    <name evidence="5" type="ORF">TrRE_jg10752</name>
</gene>
<keyword evidence="4" id="KW-0732">Signal</keyword>
<name>A0A9W7AJZ9_9STRA</name>
<feature type="transmembrane region" description="Helical" evidence="3">
    <location>
        <begin position="264"/>
        <end position="281"/>
    </location>
</feature>
<dbReference type="InterPro" id="IPR011990">
    <property type="entry name" value="TPR-like_helical_dom_sf"/>
</dbReference>
<feature type="transmembrane region" description="Helical" evidence="3">
    <location>
        <begin position="213"/>
        <end position="233"/>
    </location>
</feature>
<evidence type="ECO:0000256" key="4">
    <source>
        <dbReference type="SAM" id="SignalP"/>
    </source>
</evidence>
<feature type="transmembrane region" description="Helical" evidence="3">
    <location>
        <begin position="240"/>
        <end position="258"/>
    </location>
</feature>
<feature type="transmembrane region" description="Helical" evidence="3">
    <location>
        <begin position="155"/>
        <end position="176"/>
    </location>
</feature>
<reference evidence="5" key="1">
    <citation type="submission" date="2022-07" db="EMBL/GenBank/DDBJ databases">
        <title>Genome analysis of Parmales, a sister group of diatoms, reveals the evolutionary specialization of diatoms from phago-mixotrophs to photoautotrophs.</title>
        <authorList>
            <person name="Ban H."/>
            <person name="Sato S."/>
            <person name="Yoshikawa S."/>
            <person name="Kazumasa Y."/>
            <person name="Nakamura Y."/>
            <person name="Ichinomiya M."/>
            <person name="Saitoh K."/>
            <person name="Sato N."/>
            <person name="Blanc-Mathieu R."/>
            <person name="Endo H."/>
            <person name="Kuwata A."/>
            <person name="Ogata H."/>
        </authorList>
    </citation>
    <scope>NUCLEOTIDE SEQUENCE</scope>
</reference>
<dbReference type="PANTHER" id="PTHR44227">
    <property type="match status" value="1"/>
</dbReference>
<sequence>MNLFVAFLPLSFLIPFAVFDPVLQSTPQCDNVPSVLNQRSGSPHWVHQEHKDICRQWTFIHTWDDEANFITIPMSHMSPLVRPASESDIPDLWDSFKRSLGLVRLNVYEPLAWTFGKSMIVGDMWREKLRGKDDGMTGGELNFDEYSFRVRRQTLWLHCANGGLLYALLYMILASWHVGGDGLGGGLAFAALLGATIWSLHPTMVEVIGWPSANPYALCGLFNLLCANVFVWCRLWARRGNVTVVLGTFLVVLFYVAGVLSKSASISLPFGLLVLDLLFVYRRRTLGLNFADLPWLPLYVPLFGATVALLYATVVANQDGTSQSSDFIDHGNGTEGGRAFVSRFVKSTLTLAHFLRLFFFPVGLRAHYAINEGELEGGDRYAYLTYLPLVTVVSGLVAGRAKGARVDGVDRVDRVTIGLVALLLSSYVMAAGTMSRSQLCTWCNDDAMIKNSLAYDPGDWRMVDIYSEYLTRLGRNEEAEVYLRRTLDVLPGRTVKAVLGRAKSLVMMGNSGRACEMYEEAYRSGAEGTRIPLLLNNVALCGLRAGAEGKEVGLRLIEEGLGLETVQHHEKVMRRNLDLLREWGGEGDFVGSLMW</sequence>
<dbReference type="GO" id="GO:0035269">
    <property type="term" value="P:protein O-linked glycosylation via mannose"/>
    <property type="evidence" value="ECO:0007669"/>
    <property type="project" value="TreeGrafter"/>
</dbReference>
<dbReference type="InterPro" id="IPR052346">
    <property type="entry name" value="O-mannosyl-transferase_TMTC"/>
</dbReference>
<dbReference type="Proteomes" id="UP001165082">
    <property type="component" value="Unassembled WGS sequence"/>
</dbReference>
<dbReference type="GO" id="GO:0005783">
    <property type="term" value="C:endoplasmic reticulum"/>
    <property type="evidence" value="ECO:0007669"/>
    <property type="project" value="TreeGrafter"/>
</dbReference>
<dbReference type="GO" id="GO:0030968">
    <property type="term" value="P:endoplasmic reticulum unfolded protein response"/>
    <property type="evidence" value="ECO:0007669"/>
    <property type="project" value="TreeGrafter"/>
</dbReference>
<dbReference type="OrthoDB" id="195091at2759"/>
<evidence type="ECO:0000313" key="5">
    <source>
        <dbReference type="EMBL" id="GMH73154.1"/>
    </source>
</evidence>
<feature type="transmembrane region" description="Helical" evidence="3">
    <location>
        <begin position="183"/>
        <end position="201"/>
    </location>
</feature>
<keyword evidence="2" id="KW-0802">TPR repeat</keyword>
<keyword evidence="3" id="KW-1133">Transmembrane helix</keyword>
<evidence type="ECO:0000256" key="3">
    <source>
        <dbReference type="SAM" id="Phobius"/>
    </source>
</evidence>
<evidence type="ECO:0000256" key="2">
    <source>
        <dbReference type="ARBA" id="ARBA00022803"/>
    </source>
</evidence>
<dbReference type="PANTHER" id="PTHR44227:SF3">
    <property type="entry name" value="PROTEIN O-MANNOSYL-TRANSFERASE TMTC4"/>
    <property type="match status" value="1"/>
</dbReference>
<dbReference type="EMBL" id="BRXZ01002931">
    <property type="protein sequence ID" value="GMH73154.1"/>
    <property type="molecule type" value="Genomic_DNA"/>
</dbReference>
<keyword evidence="1" id="KW-0677">Repeat</keyword>
<evidence type="ECO:0008006" key="7">
    <source>
        <dbReference type="Google" id="ProtNLM"/>
    </source>
</evidence>
<proteinExistence type="predicted"/>
<feature type="chain" id="PRO_5040772924" description="Dolichyl-phosphate-mannose--protein mannosyltransferase" evidence="4">
    <location>
        <begin position="20"/>
        <end position="595"/>
    </location>
</feature>
<feature type="transmembrane region" description="Helical" evidence="3">
    <location>
        <begin position="381"/>
        <end position="399"/>
    </location>
</feature>
<accession>A0A9W7AJZ9</accession>
<dbReference type="AlphaFoldDB" id="A0A9W7AJZ9"/>
<feature type="signal peptide" evidence="4">
    <location>
        <begin position="1"/>
        <end position="19"/>
    </location>
</feature>
<keyword evidence="3" id="KW-0812">Transmembrane</keyword>
<dbReference type="GO" id="GO:0000030">
    <property type="term" value="F:mannosyltransferase activity"/>
    <property type="evidence" value="ECO:0007669"/>
    <property type="project" value="TreeGrafter"/>
</dbReference>
<protein>
    <recommendedName>
        <fullName evidence="7">Dolichyl-phosphate-mannose--protein mannosyltransferase</fullName>
    </recommendedName>
</protein>
<dbReference type="SUPFAM" id="SSF48452">
    <property type="entry name" value="TPR-like"/>
    <property type="match status" value="1"/>
</dbReference>
<evidence type="ECO:0000256" key="1">
    <source>
        <dbReference type="ARBA" id="ARBA00022737"/>
    </source>
</evidence>
<feature type="transmembrane region" description="Helical" evidence="3">
    <location>
        <begin position="411"/>
        <end position="430"/>
    </location>
</feature>
<organism evidence="5 6">
    <name type="scientific">Triparma retinervis</name>
    <dbReference type="NCBI Taxonomy" id="2557542"/>
    <lineage>
        <taxon>Eukaryota</taxon>
        <taxon>Sar</taxon>
        <taxon>Stramenopiles</taxon>
        <taxon>Ochrophyta</taxon>
        <taxon>Bolidophyceae</taxon>
        <taxon>Parmales</taxon>
        <taxon>Triparmaceae</taxon>
        <taxon>Triparma</taxon>
    </lineage>
</organism>